<name>A0A2P2PPA8_RHIMU</name>
<reference evidence="1" key="1">
    <citation type="submission" date="2018-02" db="EMBL/GenBank/DDBJ databases">
        <title>Rhizophora mucronata_Transcriptome.</title>
        <authorList>
            <person name="Meera S.P."/>
            <person name="Sreeshan A."/>
            <person name="Augustine A."/>
        </authorList>
    </citation>
    <scope>NUCLEOTIDE SEQUENCE</scope>
    <source>
        <tissue evidence="1">Leaf</tissue>
    </source>
</reference>
<evidence type="ECO:0000313" key="1">
    <source>
        <dbReference type="EMBL" id="MBX56563.1"/>
    </source>
</evidence>
<proteinExistence type="predicted"/>
<accession>A0A2P2PPA8</accession>
<dbReference type="AlphaFoldDB" id="A0A2P2PPA8"/>
<organism evidence="1">
    <name type="scientific">Rhizophora mucronata</name>
    <name type="common">Asiatic mangrove</name>
    <dbReference type="NCBI Taxonomy" id="61149"/>
    <lineage>
        <taxon>Eukaryota</taxon>
        <taxon>Viridiplantae</taxon>
        <taxon>Streptophyta</taxon>
        <taxon>Embryophyta</taxon>
        <taxon>Tracheophyta</taxon>
        <taxon>Spermatophyta</taxon>
        <taxon>Magnoliopsida</taxon>
        <taxon>eudicotyledons</taxon>
        <taxon>Gunneridae</taxon>
        <taxon>Pentapetalae</taxon>
        <taxon>rosids</taxon>
        <taxon>fabids</taxon>
        <taxon>Malpighiales</taxon>
        <taxon>Rhizophoraceae</taxon>
        <taxon>Rhizophora</taxon>
    </lineage>
</organism>
<dbReference type="EMBL" id="GGEC01076079">
    <property type="protein sequence ID" value="MBX56563.1"/>
    <property type="molecule type" value="Transcribed_RNA"/>
</dbReference>
<protein>
    <submittedName>
        <fullName evidence="1">Uncharacterized protein</fullName>
    </submittedName>
</protein>
<sequence>MHTHSHVHIRKYIFQISKQTPTHTTMKAQFSEVKLRGLLYSSNLTDY</sequence>